<evidence type="ECO:0000313" key="2">
    <source>
        <dbReference type="Proteomes" id="UP001152467"/>
    </source>
</evidence>
<keyword evidence="2" id="KW-1185">Reference proteome</keyword>
<dbReference type="EMBL" id="CAMAPC010000018">
    <property type="protein sequence ID" value="CAH9064415.1"/>
    <property type="molecule type" value="Genomic_DNA"/>
</dbReference>
<dbReference type="AlphaFoldDB" id="A0A9W4R2X5"/>
<proteinExistence type="predicted"/>
<dbReference type="Proteomes" id="UP001152467">
    <property type="component" value="Unassembled WGS sequence"/>
</dbReference>
<sequence>MEIIAEVVNTLGNFDVQLFDPQALDPVLVIPIIIVVSV</sequence>
<evidence type="ECO:0000313" key="1">
    <source>
        <dbReference type="EMBL" id="CAH9064415.1"/>
    </source>
</evidence>
<accession>A0A9W4R2X5</accession>
<reference evidence="1" key="1">
    <citation type="submission" date="2022-07" db="EMBL/GenBank/DDBJ databases">
        <authorList>
            <person name="Criscuolo A."/>
        </authorList>
    </citation>
    <scope>NUCLEOTIDE SEQUENCE</scope>
    <source>
        <strain evidence="1">CIP111854</strain>
    </source>
</reference>
<organism evidence="1 2">
    <name type="scientific">Pseudoalteromonas holothuriae</name>
    <dbReference type="NCBI Taxonomy" id="2963714"/>
    <lineage>
        <taxon>Bacteria</taxon>
        <taxon>Pseudomonadati</taxon>
        <taxon>Pseudomonadota</taxon>
        <taxon>Gammaproteobacteria</taxon>
        <taxon>Alteromonadales</taxon>
        <taxon>Pseudoalteromonadaceae</taxon>
        <taxon>Pseudoalteromonas</taxon>
    </lineage>
</organism>
<gene>
    <name evidence="1" type="ORF">PSECIP111854_03442</name>
</gene>
<name>A0A9W4R2X5_9GAMM</name>
<comment type="caution">
    <text evidence="1">The sequence shown here is derived from an EMBL/GenBank/DDBJ whole genome shotgun (WGS) entry which is preliminary data.</text>
</comment>
<protein>
    <submittedName>
        <fullName evidence="1">Uncharacterized protein</fullName>
    </submittedName>
</protein>